<keyword evidence="3" id="KW-1185">Reference proteome</keyword>
<evidence type="ECO:0000256" key="1">
    <source>
        <dbReference type="SAM" id="MobiDB-lite"/>
    </source>
</evidence>
<protein>
    <recommendedName>
        <fullName evidence="4">Metallo-beta-lactamase domain-containing protein</fullName>
    </recommendedName>
</protein>
<organism evidence="2 3">
    <name type="scientific">Gimesia algae</name>
    <dbReference type="NCBI Taxonomy" id="2527971"/>
    <lineage>
        <taxon>Bacteria</taxon>
        <taxon>Pseudomonadati</taxon>
        <taxon>Planctomycetota</taxon>
        <taxon>Planctomycetia</taxon>
        <taxon>Planctomycetales</taxon>
        <taxon>Planctomycetaceae</taxon>
        <taxon>Gimesia</taxon>
    </lineage>
</organism>
<feature type="region of interest" description="Disordered" evidence="1">
    <location>
        <begin position="254"/>
        <end position="275"/>
    </location>
</feature>
<dbReference type="SUPFAM" id="SSF56281">
    <property type="entry name" value="Metallo-hydrolase/oxidoreductase"/>
    <property type="match status" value="1"/>
</dbReference>
<dbReference type="InterPro" id="IPR036866">
    <property type="entry name" value="RibonucZ/Hydroxyglut_hydro"/>
</dbReference>
<dbReference type="OrthoDB" id="262909at2"/>
<sequence length="500" mass="56906">MTLIRYAKGPVIYLYDKDNLRTKKKQLLWGDWLRIGDPINDDWSEIRWGRDEFAIRNRDFQEERLLEMIFLDVGQGDGCILTMPQVGSREKIVIIDAGVGSNMNGYLKYRFKDFKKKFKFHAAIATHPDTDHYKGFQPIFDNEQISFEHVYHNGIMERTGSDPLGPVKKGFLTDIRPTNASARRLYSRVAVRGGMQYPKLMWTALSSDRFDDVSMLSTEHGQDEDGSTWMPGFAPSNQADLTIEVLGPVVERSPDGQKGLRTFGSNINSRSMNKGKTKNGHSVLLRLQYRDFSILFGGDLNSPAEHFLMRHYGNDGQAPTTLADTKRMIEKSRSRFAVDLMKCCHHGSSDVTDEFLEATAPAAYVVSSGDNESHVHPRPDLLGLLGKKGRGFRPLVLCTEILRSTREKEDPKLRLKLDRLVKKIQKETNPVLKSQLLKERAKILDELFKRNVGVYGAINLRTDGHKAVIAFRKEKPGLSRWFFYELEKDADGVFQVKDVG</sequence>
<dbReference type="PANTHER" id="PTHR30619:SF1">
    <property type="entry name" value="RECOMBINATION PROTEIN 2"/>
    <property type="match status" value="1"/>
</dbReference>
<evidence type="ECO:0008006" key="4">
    <source>
        <dbReference type="Google" id="ProtNLM"/>
    </source>
</evidence>
<dbReference type="EMBL" id="CP036343">
    <property type="protein sequence ID" value="QDT89599.1"/>
    <property type="molecule type" value="Genomic_DNA"/>
</dbReference>
<dbReference type="RefSeq" id="WP_145224962.1">
    <property type="nucleotide sequence ID" value="NZ_CP036343.1"/>
</dbReference>
<feature type="compositionally biased region" description="Polar residues" evidence="1">
    <location>
        <begin position="263"/>
        <end position="272"/>
    </location>
</feature>
<dbReference type="PANTHER" id="PTHR30619">
    <property type="entry name" value="DNA INTERNALIZATION/COMPETENCE PROTEIN COMEC/REC2"/>
    <property type="match status" value="1"/>
</dbReference>
<evidence type="ECO:0000313" key="3">
    <source>
        <dbReference type="Proteomes" id="UP000316855"/>
    </source>
</evidence>
<accession>A0A517V9B7</accession>
<dbReference type="Proteomes" id="UP000316855">
    <property type="component" value="Chromosome"/>
</dbReference>
<dbReference type="AlphaFoldDB" id="A0A517V9B7"/>
<dbReference type="Gene3D" id="3.60.15.10">
    <property type="entry name" value="Ribonuclease Z/Hydroxyacylglutathione hydrolase-like"/>
    <property type="match status" value="1"/>
</dbReference>
<proteinExistence type="predicted"/>
<gene>
    <name evidence="2" type="ORF">Pan161_12310</name>
</gene>
<evidence type="ECO:0000313" key="2">
    <source>
        <dbReference type="EMBL" id="QDT89599.1"/>
    </source>
</evidence>
<name>A0A517V9B7_9PLAN</name>
<dbReference type="KEGG" id="gax:Pan161_12310"/>
<dbReference type="InterPro" id="IPR052159">
    <property type="entry name" value="Competence_DNA_uptake"/>
</dbReference>
<reference evidence="2 3" key="1">
    <citation type="submission" date="2019-02" db="EMBL/GenBank/DDBJ databases">
        <title>Deep-cultivation of Planctomycetes and their phenomic and genomic characterization uncovers novel biology.</title>
        <authorList>
            <person name="Wiegand S."/>
            <person name="Jogler M."/>
            <person name="Boedeker C."/>
            <person name="Pinto D."/>
            <person name="Vollmers J."/>
            <person name="Rivas-Marin E."/>
            <person name="Kohn T."/>
            <person name="Peeters S.H."/>
            <person name="Heuer A."/>
            <person name="Rast P."/>
            <person name="Oberbeckmann S."/>
            <person name="Bunk B."/>
            <person name="Jeske O."/>
            <person name="Meyerdierks A."/>
            <person name="Storesund J.E."/>
            <person name="Kallscheuer N."/>
            <person name="Luecker S."/>
            <person name="Lage O.M."/>
            <person name="Pohl T."/>
            <person name="Merkel B.J."/>
            <person name="Hornburger P."/>
            <person name="Mueller R.-W."/>
            <person name="Bruemmer F."/>
            <person name="Labrenz M."/>
            <person name="Spormann A.M."/>
            <person name="Op den Camp H."/>
            <person name="Overmann J."/>
            <person name="Amann R."/>
            <person name="Jetten M.S.M."/>
            <person name="Mascher T."/>
            <person name="Medema M.H."/>
            <person name="Devos D.P."/>
            <person name="Kaster A.-K."/>
            <person name="Ovreas L."/>
            <person name="Rohde M."/>
            <person name="Galperin M.Y."/>
            <person name="Jogler C."/>
        </authorList>
    </citation>
    <scope>NUCLEOTIDE SEQUENCE [LARGE SCALE GENOMIC DNA]</scope>
    <source>
        <strain evidence="2 3">Pan161</strain>
    </source>
</reference>